<dbReference type="GeneID" id="42306957"/>
<dbReference type="OrthoDB" id="9977965at2"/>
<protein>
    <submittedName>
        <fullName evidence="1">Uncharacterized protein</fullName>
    </submittedName>
</protein>
<gene>
    <name evidence="1" type="ORF">AF333_17470</name>
    <name evidence="2" type="ORF">SAMN04487909_12281</name>
</gene>
<proteinExistence type="predicted"/>
<evidence type="ECO:0000313" key="4">
    <source>
        <dbReference type="Proteomes" id="UP000182836"/>
    </source>
</evidence>
<dbReference type="EMBL" id="FNED01000022">
    <property type="protein sequence ID" value="SDJ62294.1"/>
    <property type="molecule type" value="Genomic_DNA"/>
</dbReference>
<keyword evidence="3" id="KW-1185">Reference proteome</keyword>
<evidence type="ECO:0000313" key="2">
    <source>
        <dbReference type="EMBL" id="SDJ62294.1"/>
    </source>
</evidence>
<name>A0A0D1VA64_ANEMI</name>
<dbReference type="AlphaFoldDB" id="A0A0D1VA64"/>
<organism evidence="1 3">
    <name type="scientific">Aneurinibacillus migulanus</name>
    <name type="common">Bacillus migulanus</name>
    <dbReference type="NCBI Taxonomy" id="47500"/>
    <lineage>
        <taxon>Bacteria</taxon>
        <taxon>Bacillati</taxon>
        <taxon>Bacillota</taxon>
        <taxon>Bacilli</taxon>
        <taxon>Bacillales</taxon>
        <taxon>Paenibacillaceae</taxon>
        <taxon>Aneurinibacillus group</taxon>
        <taxon>Aneurinibacillus</taxon>
    </lineage>
</organism>
<dbReference type="PATRIC" id="fig|47500.12.peg.4261"/>
<dbReference type="RefSeq" id="WP_043064580.1">
    <property type="nucleotide sequence ID" value="NZ_BJOA01000220.1"/>
</dbReference>
<evidence type="ECO:0000313" key="3">
    <source>
        <dbReference type="Proteomes" id="UP000037269"/>
    </source>
</evidence>
<reference evidence="1 3" key="1">
    <citation type="submission" date="2015-07" db="EMBL/GenBank/DDBJ databases">
        <title>Fjat-14205 dsm 2895.</title>
        <authorList>
            <person name="Liu B."/>
            <person name="Wang J."/>
            <person name="Zhu Y."/>
            <person name="Liu G."/>
            <person name="Chen Q."/>
            <person name="Chen Z."/>
            <person name="Lan J."/>
            <person name="Che J."/>
            <person name="Ge C."/>
            <person name="Shi H."/>
            <person name="Pan Z."/>
            <person name="Liu X."/>
        </authorList>
    </citation>
    <scope>NUCLEOTIDE SEQUENCE [LARGE SCALE GENOMIC DNA]</scope>
    <source>
        <strain evidence="1 3">DSM 2895</strain>
    </source>
</reference>
<evidence type="ECO:0000313" key="1">
    <source>
        <dbReference type="EMBL" id="KON97000.1"/>
    </source>
</evidence>
<accession>A0A0D1VA64</accession>
<dbReference type="Proteomes" id="UP000037269">
    <property type="component" value="Unassembled WGS sequence"/>
</dbReference>
<dbReference type="EMBL" id="LGUG01000004">
    <property type="protein sequence ID" value="KON97000.1"/>
    <property type="molecule type" value="Genomic_DNA"/>
</dbReference>
<dbReference type="Proteomes" id="UP000182836">
    <property type="component" value="Unassembled WGS sequence"/>
</dbReference>
<sequence>MAAKAGRRRRKIEHFLRKEFKKVDNQAKRQPPEYVFSLVEKSTSNTASVNKRNKLAEMDIGTPLNPIF</sequence>
<reference evidence="2 4" key="2">
    <citation type="submission" date="2016-10" db="EMBL/GenBank/DDBJ databases">
        <authorList>
            <person name="de Groot N.N."/>
        </authorList>
    </citation>
    <scope>NUCLEOTIDE SEQUENCE [LARGE SCALE GENOMIC DNA]</scope>
    <source>
        <strain evidence="2 4">DSM 2895</strain>
    </source>
</reference>